<sequence>MLTFADIQAAAERLSGAVLQTPCVESRTLSQITGAQVFLKFENLQFTASFKERGALNKLLLLTDAERAHGVVAMSAGNHAQGVAYHAQRLGMRAVIVMPRFTPGVKVERTRGFGAEVVLHGDTLAEARAHAYQLAEQQQLTFVHPYDDKAIAAGQGTLALEVLQAQPDLDTLVVAIGGGGLIAGIATAAKTIKPSIEVVGVQTQRFPSMVNALRHSDLPMGTSTIAEGIAVTQPGVITQEVVQRCVDDLLLVDEGDIEQAVLMLLEIEKTLVEGAGAAGLAALLRHPKQFKGKKVGLVLSGGNIDPMLLADIIERGMVRSGRLARIRVSARDVPGVLAQITATVAGAGANIEEVHHQRAFTLLAAQSVEIEFVLQTRNQPHVEQVLQALRAAGMEAVRI</sequence>
<dbReference type="UniPathway" id="UPA00052">
    <property type="reaction ID" value="UER00507"/>
</dbReference>
<dbReference type="NCBIfam" id="NF005600">
    <property type="entry name" value="PRK07334.1"/>
    <property type="match status" value="1"/>
</dbReference>
<keyword evidence="6" id="KW-0547">Nucleotide-binding</keyword>
<dbReference type="PANTHER" id="PTHR48078:SF6">
    <property type="entry name" value="L-THREONINE DEHYDRATASE CATABOLIC TDCB"/>
    <property type="match status" value="1"/>
</dbReference>
<dbReference type="InterPro" id="IPR036052">
    <property type="entry name" value="TrpB-like_PALP_sf"/>
</dbReference>
<evidence type="ECO:0000256" key="3">
    <source>
        <dbReference type="ARBA" id="ARBA00022898"/>
    </source>
</evidence>
<dbReference type="SUPFAM" id="SSF53686">
    <property type="entry name" value="Tryptophan synthase beta subunit-like PLP-dependent enzymes"/>
    <property type="match status" value="1"/>
</dbReference>
<comment type="catalytic activity">
    <reaction evidence="5 6">
        <text>L-serine = pyruvate + NH4(+)</text>
        <dbReference type="Rhea" id="RHEA:19169"/>
        <dbReference type="ChEBI" id="CHEBI:15361"/>
        <dbReference type="ChEBI" id="CHEBI:28938"/>
        <dbReference type="ChEBI" id="CHEBI:33384"/>
        <dbReference type="EC" id="4.3.1.17"/>
    </reaction>
</comment>
<protein>
    <recommendedName>
        <fullName evidence="6">L-threonine dehydratase catabolic TdcB</fullName>
        <ecNumber evidence="6">4.3.1.17</ecNumber>
        <ecNumber evidence="6">4.3.1.19</ecNumber>
    </recommendedName>
    <alternativeName>
        <fullName evidence="6">L-serine dehydratase</fullName>
    </alternativeName>
    <alternativeName>
        <fullName evidence="6">Threonine deaminase</fullName>
    </alternativeName>
</protein>
<keyword evidence="4 6" id="KW-0456">Lyase</keyword>
<organism evidence="8 9">
    <name type="scientific">Comamonas testosteroni</name>
    <name type="common">Pseudomonas testosteroni</name>
    <dbReference type="NCBI Taxonomy" id="285"/>
    <lineage>
        <taxon>Bacteria</taxon>
        <taxon>Pseudomonadati</taxon>
        <taxon>Pseudomonadota</taxon>
        <taxon>Betaproteobacteria</taxon>
        <taxon>Burkholderiales</taxon>
        <taxon>Comamonadaceae</taxon>
        <taxon>Comamonas</taxon>
    </lineage>
</organism>
<evidence type="ECO:0000313" key="8">
    <source>
        <dbReference type="EMBL" id="RGE46386.1"/>
    </source>
</evidence>
<proteinExistence type="inferred from homology"/>
<name>A0A373FQI3_COMTE</name>
<dbReference type="InterPro" id="IPR044561">
    <property type="entry name" value="ACT_ThrD-II-like"/>
</dbReference>
<dbReference type="SUPFAM" id="SSF55021">
    <property type="entry name" value="ACT-like"/>
    <property type="match status" value="1"/>
</dbReference>
<evidence type="ECO:0000256" key="5">
    <source>
        <dbReference type="ARBA" id="ARBA00049406"/>
    </source>
</evidence>
<dbReference type="GO" id="GO:0000166">
    <property type="term" value="F:nucleotide binding"/>
    <property type="evidence" value="ECO:0007669"/>
    <property type="project" value="UniProtKB-KW"/>
</dbReference>
<dbReference type="Pfam" id="PF01842">
    <property type="entry name" value="ACT"/>
    <property type="match status" value="1"/>
</dbReference>
<dbReference type="InterPro" id="IPR050147">
    <property type="entry name" value="Ser/Thr_Dehydratase"/>
</dbReference>
<dbReference type="FunFam" id="3.40.50.1100:FF:000007">
    <property type="entry name" value="L-threonine dehydratase catabolic TdcB"/>
    <property type="match status" value="1"/>
</dbReference>
<evidence type="ECO:0000256" key="4">
    <source>
        <dbReference type="ARBA" id="ARBA00023239"/>
    </source>
</evidence>
<dbReference type="AlphaFoldDB" id="A0A373FQI3"/>
<dbReference type="PANTHER" id="PTHR48078">
    <property type="entry name" value="THREONINE DEHYDRATASE, MITOCHONDRIAL-RELATED"/>
    <property type="match status" value="1"/>
</dbReference>
<comment type="cofactor">
    <cofactor evidence="1 6">
        <name>pyridoxal 5'-phosphate</name>
        <dbReference type="ChEBI" id="CHEBI:597326"/>
    </cofactor>
</comment>
<dbReference type="Pfam" id="PF00291">
    <property type="entry name" value="PALP"/>
    <property type="match status" value="1"/>
</dbReference>
<dbReference type="OrthoDB" id="9811476at2"/>
<evidence type="ECO:0000256" key="6">
    <source>
        <dbReference type="RuleBase" id="RU363083"/>
    </source>
</evidence>
<dbReference type="Proteomes" id="UP000261948">
    <property type="component" value="Unassembled WGS sequence"/>
</dbReference>
<dbReference type="EC" id="4.3.1.19" evidence="6"/>
<dbReference type="CDD" id="cd04886">
    <property type="entry name" value="ACT_ThrD-II-like"/>
    <property type="match status" value="1"/>
</dbReference>
<comment type="caution">
    <text evidence="8">The sequence shown here is derived from an EMBL/GenBank/DDBJ whole genome shotgun (WGS) entry which is preliminary data.</text>
</comment>
<dbReference type="NCBIfam" id="TIGR01127">
    <property type="entry name" value="ilvA_1Cterm"/>
    <property type="match status" value="1"/>
</dbReference>
<dbReference type="Gene3D" id="3.40.50.1100">
    <property type="match status" value="2"/>
</dbReference>
<keyword evidence="9" id="KW-1185">Reference proteome</keyword>
<dbReference type="InterPro" id="IPR002912">
    <property type="entry name" value="ACT_dom"/>
</dbReference>
<evidence type="ECO:0000256" key="2">
    <source>
        <dbReference type="ARBA" id="ARBA00010869"/>
    </source>
</evidence>
<comment type="pathway">
    <text evidence="6">Amino-acid degradation; L-threonine degradation via propanoate pathway; propanoate from L-threonine: step 1/4.</text>
</comment>
<gene>
    <name evidence="8" type="ORF">DZC30_04015</name>
</gene>
<comment type="subunit">
    <text evidence="6">In the native structure, TdcB is in a dimeric form, whereas in the TdcB-AMP complex, it exists in a tetrameric form (dimer of dimers).</text>
</comment>
<dbReference type="GO" id="GO:0004794">
    <property type="term" value="F:threonine deaminase activity"/>
    <property type="evidence" value="ECO:0007669"/>
    <property type="project" value="UniProtKB-EC"/>
</dbReference>
<dbReference type="InterPro" id="IPR005789">
    <property type="entry name" value="Thr_deHydtase_catblc"/>
</dbReference>
<dbReference type="Gene3D" id="3.30.70.260">
    <property type="match status" value="1"/>
</dbReference>
<comment type="similarity">
    <text evidence="2 6">Belongs to the serine/threonine dehydratase family.</text>
</comment>
<comment type="catalytic activity">
    <reaction evidence="6">
        <text>L-threonine = 2-oxobutanoate + NH4(+)</text>
        <dbReference type="Rhea" id="RHEA:22108"/>
        <dbReference type="ChEBI" id="CHEBI:16763"/>
        <dbReference type="ChEBI" id="CHEBI:28938"/>
        <dbReference type="ChEBI" id="CHEBI:57926"/>
        <dbReference type="EC" id="4.3.1.19"/>
    </reaction>
</comment>
<keyword evidence="3 6" id="KW-0663">Pyridoxal phosphate</keyword>
<dbReference type="GO" id="GO:0003941">
    <property type="term" value="F:L-serine ammonia-lyase activity"/>
    <property type="evidence" value="ECO:0007669"/>
    <property type="project" value="UniProtKB-EC"/>
</dbReference>
<dbReference type="EC" id="4.3.1.17" evidence="6"/>
<reference evidence="8 9" key="1">
    <citation type="submission" date="2018-08" db="EMBL/GenBank/DDBJ databases">
        <title>Comamonas testosteroni strain SWCO2.</title>
        <authorList>
            <person name="Jiang N."/>
            <person name="Zhang X.Z."/>
        </authorList>
    </citation>
    <scope>NUCLEOTIDE SEQUENCE [LARGE SCALE GENOMIC DNA]</scope>
    <source>
        <strain evidence="8 9">SWCO2</strain>
    </source>
</reference>
<evidence type="ECO:0000313" key="9">
    <source>
        <dbReference type="Proteomes" id="UP000261948"/>
    </source>
</evidence>
<comment type="function">
    <text evidence="6">TdcB also dehydrates serine to yield pyruvate via analogous enamine/imine intermediates.</text>
</comment>
<feature type="domain" description="ACT" evidence="7">
    <location>
        <begin position="325"/>
        <end position="399"/>
    </location>
</feature>
<dbReference type="GO" id="GO:0006565">
    <property type="term" value="P:L-serine catabolic process"/>
    <property type="evidence" value="ECO:0007669"/>
    <property type="project" value="TreeGrafter"/>
</dbReference>
<evidence type="ECO:0000256" key="1">
    <source>
        <dbReference type="ARBA" id="ARBA00001933"/>
    </source>
</evidence>
<dbReference type="GO" id="GO:0009097">
    <property type="term" value="P:isoleucine biosynthetic process"/>
    <property type="evidence" value="ECO:0007669"/>
    <property type="project" value="TreeGrafter"/>
</dbReference>
<evidence type="ECO:0000259" key="7">
    <source>
        <dbReference type="PROSITE" id="PS51671"/>
    </source>
</evidence>
<dbReference type="InterPro" id="IPR001926">
    <property type="entry name" value="TrpB-like_PALP"/>
</dbReference>
<comment type="function">
    <text evidence="6">Catalyzes the anaerobic formation of alpha-ketobutyrate and ammonia from threonine in a two-step reaction. The first step involved a dehydration of threonine and a production of enamine intermediates (aminocrotonate), which tautomerizes to its imine form (iminobutyrate). Both intermediates are unstable and short-lived. The second step is the nonenzymatic hydrolysis of the enamine/imine intermediates to form 2-ketobutyrate and free ammonia. In the low water environment of the cell, the second step is accelerated by RidA.</text>
</comment>
<dbReference type="EMBL" id="QURR01000003">
    <property type="protein sequence ID" value="RGE46386.1"/>
    <property type="molecule type" value="Genomic_DNA"/>
</dbReference>
<dbReference type="CDD" id="cd01562">
    <property type="entry name" value="Thr-dehyd"/>
    <property type="match status" value="1"/>
</dbReference>
<accession>A0A373FQI3</accession>
<dbReference type="GO" id="GO:0070689">
    <property type="term" value="P:L-threonine catabolic process to propionate"/>
    <property type="evidence" value="ECO:0007669"/>
    <property type="project" value="UniProtKB-UniPathway"/>
</dbReference>
<dbReference type="InterPro" id="IPR045865">
    <property type="entry name" value="ACT-like_dom_sf"/>
</dbReference>
<dbReference type="PROSITE" id="PS51671">
    <property type="entry name" value="ACT"/>
    <property type="match status" value="1"/>
</dbReference>